<evidence type="ECO:0000256" key="6">
    <source>
        <dbReference type="ARBA" id="ARBA00022630"/>
    </source>
</evidence>
<evidence type="ECO:0000256" key="5">
    <source>
        <dbReference type="ARBA" id="ARBA00014046"/>
    </source>
</evidence>
<keyword evidence="7" id="KW-0227">DNA damage</keyword>
<evidence type="ECO:0000256" key="11">
    <source>
        <dbReference type="ARBA" id="ARBA00023239"/>
    </source>
</evidence>
<dbReference type="PROSITE" id="PS01083">
    <property type="entry name" value="DNA_PHOTOLYASES_2_1"/>
    <property type="match status" value="1"/>
</dbReference>
<dbReference type="PANTHER" id="PTHR10211:SF0">
    <property type="entry name" value="DEOXYRIBODIPYRIMIDINE PHOTO-LYASE"/>
    <property type="match status" value="1"/>
</dbReference>
<comment type="cofactor">
    <cofactor evidence="2">
        <name>FAD</name>
        <dbReference type="ChEBI" id="CHEBI:57692"/>
    </cofactor>
</comment>
<name>A0A7K3NQI7_9BACT</name>
<dbReference type="EMBL" id="JAAGRQ010000076">
    <property type="protein sequence ID" value="NDY58053.1"/>
    <property type="molecule type" value="Genomic_DNA"/>
</dbReference>
<sequence length="346" mass="38388">VVTDFDPMRVKGGWKRAVTAAVDADVYETDAHNVVPCRVASGKREYGARTLRPKIGRLLPEYLEDFPELPEHPYGERGLGGELDVAAVLAGLGADGGVPPVADILPGERAAGAALRDFVEKRLPGYAQGRNDPNTGMVSGLSPYFHFGQLAPQRAVLSVVAAGREAGQENVDAFVEECVVRRELSDNFCLHCPDYDRFEGLPDWGKRTLTAHASDRREFVYSREDFARGLTHSDLWNAAQAQLRETGRMHGYMRMYWAKKILEWSSTPQEALDTAVWLNDRFALDGRDPNGYVGVLWSVGGLHDRPWTERPVYGQVRYMNERGCRRKFDVDAYIAAHLPALPGASG</sequence>
<dbReference type="AlphaFoldDB" id="A0A7K3NQI7"/>
<dbReference type="GO" id="GO:0003677">
    <property type="term" value="F:DNA binding"/>
    <property type="evidence" value="ECO:0007669"/>
    <property type="project" value="UniProtKB-KW"/>
</dbReference>
<dbReference type="Gene3D" id="1.10.579.10">
    <property type="entry name" value="DNA Cyclobutane Dipyrimidine Photolyase, subunit A, domain 3"/>
    <property type="match status" value="1"/>
</dbReference>
<dbReference type="Proteomes" id="UP000469724">
    <property type="component" value="Unassembled WGS sequence"/>
</dbReference>
<dbReference type="InterPro" id="IPR036155">
    <property type="entry name" value="Crypto/Photolyase_N_sf"/>
</dbReference>
<evidence type="ECO:0000256" key="2">
    <source>
        <dbReference type="ARBA" id="ARBA00001974"/>
    </source>
</evidence>
<dbReference type="EC" id="4.1.99.3" evidence="4"/>
<evidence type="ECO:0000256" key="10">
    <source>
        <dbReference type="ARBA" id="ARBA00023204"/>
    </source>
</evidence>
<dbReference type="InterPro" id="IPR032673">
    <property type="entry name" value="DNA_photolyase_2_CS"/>
</dbReference>
<gene>
    <name evidence="14" type="ORF">G3N56_15060</name>
</gene>
<organism evidence="14 15">
    <name type="scientific">Desulfolutivibrio sulfodismutans</name>
    <dbReference type="NCBI Taxonomy" id="63561"/>
    <lineage>
        <taxon>Bacteria</taxon>
        <taxon>Pseudomonadati</taxon>
        <taxon>Thermodesulfobacteriota</taxon>
        <taxon>Desulfovibrionia</taxon>
        <taxon>Desulfovibrionales</taxon>
        <taxon>Desulfovibrionaceae</taxon>
        <taxon>Desulfolutivibrio</taxon>
    </lineage>
</organism>
<feature type="non-terminal residue" evidence="14">
    <location>
        <position position="1"/>
    </location>
</feature>
<keyword evidence="8" id="KW-0274">FAD</keyword>
<evidence type="ECO:0000256" key="1">
    <source>
        <dbReference type="ARBA" id="ARBA00001932"/>
    </source>
</evidence>
<evidence type="ECO:0000256" key="12">
    <source>
        <dbReference type="ARBA" id="ARBA00031671"/>
    </source>
</evidence>
<keyword evidence="9" id="KW-0238">DNA-binding</keyword>
<evidence type="ECO:0000313" key="15">
    <source>
        <dbReference type="Proteomes" id="UP000469724"/>
    </source>
</evidence>
<evidence type="ECO:0000256" key="7">
    <source>
        <dbReference type="ARBA" id="ARBA00022763"/>
    </source>
</evidence>
<keyword evidence="6" id="KW-0285">Flavoprotein</keyword>
<proteinExistence type="inferred from homology"/>
<evidence type="ECO:0000313" key="14">
    <source>
        <dbReference type="EMBL" id="NDY58053.1"/>
    </source>
</evidence>
<dbReference type="GO" id="GO:0003904">
    <property type="term" value="F:deoxyribodipyrimidine photo-lyase activity"/>
    <property type="evidence" value="ECO:0007669"/>
    <property type="project" value="UniProtKB-EC"/>
</dbReference>
<dbReference type="FunFam" id="1.10.579.10:FF:000002">
    <property type="entry name" value="Deoxyribodipyrimidine photolyase"/>
    <property type="match status" value="1"/>
</dbReference>
<dbReference type="GO" id="GO:0000719">
    <property type="term" value="P:photoreactive repair"/>
    <property type="evidence" value="ECO:0007669"/>
    <property type="project" value="TreeGrafter"/>
</dbReference>
<evidence type="ECO:0000256" key="3">
    <source>
        <dbReference type="ARBA" id="ARBA00006409"/>
    </source>
</evidence>
<evidence type="ECO:0000256" key="13">
    <source>
        <dbReference type="ARBA" id="ARBA00033999"/>
    </source>
</evidence>
<dbReference type="Gene3D" id="1.25.40.80">
    <property type="match status" value="1"/>
</dbReference>
<keyword evidence="15" id="KW-1185">Reference proteome</keyword>
<keyword evidence="10" id="KW-0234">DNA repair</keyword>
<keyword evidence="11 14" id="KW-0456">Lyase</keyword>
<accession>A0A7K3NQI7</accession>
<protein>
    <recommendedName>
        <fullName evidence="5">Deoxyribodipyrimidine photo-lyase</fullName>
        <ecNumber evidence="4">4.1.99.3</ecNumber>
    </recommendedName>
    <alternativeName>
        <fullName evidence="12">DNA photolyase</fullName>
    </alternativeName>
</protein>
<dbReference type="PANTHER" id="PTHR10211">
    <property type="entry name" value="DEOXYRIBODIPYRIMIDINE PHOTOLYASE"/>
    <property type="match status" value="1"/>
</dbReference>
<evidence type="ECO:0000256" key="8">
    <source>
        <dbReference type="ARBA" id="ARBA00022827"/>
    </source>
</evidence>
<comment type="similarity">
    <text evidence="3">Belongs to the DNA photolyase class-2 family.</text>
</comment>
<dbReference type="InterPro" id="IPR052219">
    <property type="entry name" value="Photolyase_Class-2"/>
</dbReference>
<comment type="cofactor">
    <cofactor evidence="1">
        <name>(6R)-5,10-methylene-5,6,7,8-tetrahydrofolate</name>
        <dbReference type="ChEBI" id="CHEBI:15636"/>
    </cofactor>
</comment>
<evidence type="ECO:0000256" key="9">
    <source>
        <dbReference type="ARBA" id="ARBA00023125"/>
    </source>
</evidence>
<dbReference type="SUPFAM" id="SSF52425">
    <property type="entry name" value="Cryptochrome/photolyase, N-terminal domain"/>
    <property type="match status" value="1"/>
</dbReference>
<dbReference type="InterPro" id="IPR036134">
    <property type="entry name" value="Crypto/Photolyase_FAD-like_sf"/>
</dbReference>
<dbReference type="RefSeq" id="WP_163303133.1">
    <property type="nucleotide sequence ID" value="NZ_JAAGRQ010000076.1"/>
</dbReference>
<reference evidence="14 15" key="1">
    <citation type="submission" date="2020-02" db="EMBL/GenBank/DDBJ databases">
        <title>Comparative genomics of sulfur disproportionating microorganisms.</title>
        <authorList>
            <person name="Ward L.M."/>
            <person name="Bertran E."/>
            <person name="Johnston D.T."/>
        </authorList>
    </citation>
    <scope>NUCLEOTIDE SEQUENCE [LARGE SCALE GENOMIC DNA]</scope>
    <source>
        <strain evidence="14 15">DSM 3696</strain>
    </source>
</reference>
<comment type="catalytic activity">
    <reaction evidence="13">
        <text>cyclobutadipyrimidine (in DNA) = 2 pyrimidine residues (in DNA).</text>
        <dbReference type="EC" id="4.1.99.3"/>
    </reaction>
</comment>
<comment type="caution">
    <text evidence="14">The sequence shown here is derived from an EMBL/GenBank/DDBJ whole genome shotgun (WGS) entry which is preliminary data.</text>
</comment>
<dbReference type="SUPFAM" id="SSF48173">
    <property type="entry name" value="Cryptochrome/photolyase FAD-binding domain"/>
    <property type="match status" value="1"/>
</dbReference>
<evidence type="ECO:0000256" key="4">
    <source>
        <dbReference type="ARBA" id="ARBA00013149"/>
    </source>
</evidence>